<evidence type="ECO:0000313" key="1">
    <source>
        <dbReference type="EMBL" id="KAJ3660864.1"/>
    </source>
</evidence>
<dbReference type="Proteomes" id="UP001168821">
    <property type="component" value="Unassembled WGS sequence"/>
</dbReference>
<organism evidence="1 2">
    <name type="scientific">Zophobas morio</name>
    <dbReference type="NCBI Taxonomy" id="2755281"/>
    <lineage>
        <taxon>Eukaryota</taxon>
        <taxon>Metazoa</taxon>
        <taxon>Ecdysozoa</taxon>
        <taxon>Arthropoda</taxon>
        <taxon>Hexapoda</taxon>
        <taxon>Insecta</taxon>
        <taxon>Pterygota</taxon>
        <taxon>Neoptera</taxon>
        <taxon>Endopterygota</taxon>
        <taxon>Coleoptera</taxon>
        <taxon>Polyphaga</taxon>
        <taxon>Cucujiformia</taxon>
        <taxon>Tenebrionidae</taxon>
        <taxon>Zophobas</taxon>
    </lineage>
</organism>
<comment type="caution">
    <text evidence="1">The sequence shown here is derived from an EMBL/GenBank/DDBJ whole genome shotgun (WGS) entry which is preliminary data.</text>
</comment>
<gene>
    <name evidence="1" type="ORF">Zmor_005293</name>
</gene>
<keyword evidence="2" id="KW-1185">Reference proteome</keyword>
<dbReference type="EMBL" id="JALNTZ010000002">
    <property type="protein sequence ID" value="KAJ3660864.1"/>
    <property type="molecule type" value="Genomic_DNA"/>
</dbReference>
<proteinExistence type="predicted"/>
<name>A0AA38MLT2_9CUCU</name>
<sequence>MDLKARDYHVTTPADGLLTQWLNSLETRSLFWLHYIDDDDKRANSLESTEASTSEDTDADHMDDYLDADDDIFAPTCRSIAHRESDLLLALTENCTLGPVCYFCR</sequence>
<evidence type="ECO:0000313" key="2">
    <source>
        <dbReference type="Proteomes" id="UP001168821"/>
    </source>
</evidence>
<accession>A0AA38MLT2</accession>
<dbReference type="AlphaFoldDB" id="A0AA38MLT2"/>
<protein>
    <submittedName>
        <fullName evidence="1">Uncharacterized protein</fullName>
    </submittedName>
</protein>
<reference evidence="1" key="1">
    <citation type="journal article" date="2023" name="G3 (Bethesda)">
        <title>Whole genome assemblies of Zophobas morio and Tenebrio molitor.</title>
        <authorList>
            <person name="Kaur S."/>
            <person name="Stinson S.A."/>
            <person name="diCenzo G.C."/>
        </authorList>
    </citation>
    <scope>NUCLEOTIDE SEQUENCE</scope>
    <source>
        <strain evidence="1">QUZm001</strain>
    </source>
</reference>